<dbReference type="Proteomes" id="UP001153678">
    <property type="component" value="Unassembled WGS sequence"/>
</dbReference>
<protein>
    <submittedName>
        <fullName evidence="1">4900_t:CDS:1</fullName>
    </submittedName>
</protein>
<comment type="caution">
    <text evidence="1">The sequence shown here is derived from an EMBL/GenBank/DDBJ whole genome shotgun (WGS) entry which is preliminary data.</text>
</comment>
<dbReference type="AlphaFoldDB" id="A0A9W4SM76"/>
<keyword evidence="2" id="KW-1185">Reference proteome</keyword>
<gene>
    <name evidence="1" type="ORF">FWILDA_LOCUS6638</name>
</gene>
<evidence type="ECO:0000313" key="1">
    <source>
        <dbReference type="EMBL" id="CAI2174529.1"/>
    </source>
</evidence>
<organism evidence="1 2">
    <name type="scientific">Funneliformis geosporum</name>
    <dbReference type="NCBI Taxonomy" id="1117311"/>
    <lineage>
        <taxon>Eukaryota</taxon>
        <taxon>Fungi</taxon>
        <taxon>Fungi incertae sedis</taxon>
        <taxon>Mucoromycota</taxon>
        <taxon>Glomeromycotina</taxon>
        <taxon>Glomeromycetes</taxon>
        <taxon>Glomerales</taxon>
        <taxon>Glomeraceae</taxon>
        <taxon>Funneliformis</taxon>
    </lineage>
</organism>
<sequence>MTQVNLSIIPVVGETYETCEIDEIDKTDKTDEAGEIKRNRDQQPMRYLLDQKCDSSATGMEKIDTSLKAPFHERKYLEQGKDVDRVNV</sequence>
<proteinExistence type="predicted"/>
<accession>A0A9W4SM76</accession>
<reference evidence="1" key="1">
    <citation type="submission" date="2022-08" db="EMBL/GenBank/DDBJ databases">
        <authorList>
            <person name="Kallberg Y."/>
            <person name="Tangrot J."/>
            <person name="Rosling A."/>
        </authorList>
    </citation>
    <scope>NUCLEOTIDE SEQUENCE</scope>
    <source>
        <strain evidence="1">Wild A</strain>
    </source>
</reference>
<name>A0A9W4SM76_9GLOM</name>
<dbReference type="EMBL" id="CAMKVN010001222">
    <property type="protein sequence ID" value="CAI2174529.1"/>
    <property type="molecule type" value="Genomic_DNA"/>
</dbReference>
<evidence type="ECO:0000313" key="2">
    <source>
        <dbReference type="Proteomes" id="UP001153678"/>
    </source>
</evidence>